<evidence type="ECO:0000313" key="2">
    <source>
        <dbReference type="Proteomes" id="UP001597252"/>
    </source>
</evidence>
<dbReference type="Proteomes" id="UP001597252">
    <property type="component" value="Unassembled WGS sequence"/>
</dbReference>
<name>A0ABW4E5X2_9LACO</name>
<gene>
    <name evidence="1" type="ORF">ACFQ5J_05365</name>
</gene>
<reference evidence="2" key="1">
    <citation type="journal article" date="2019" name="Int. J. Syst. Evol. Microbiol.">
        <title>The Global Catalogue of Microorganisms (GCM) 10K type strain sequencing project: providing services to taxonomists for standard genome sequencing and annotation.</title>
        <authorList>
            <consortium name="The Broad Institute Genomics Platform"/>
            <consortium name="The Broad Institute Genome Sequencing Center for Infectious Disease"/>
            <person name="Wu L."/>
            <person name="Ma J."/>
        </authorList>
    </citation>
    <scope>NUCLEOTIDE SEQUENCE [LARGE SCALE GENOMIC DNA]</scope>
    <source>
        <strain evidence="2">CCM 8903</strain>
    </source>
</reference>
<comment type="caution">
    <text evidence="1">The sequence shown here is derived from an EMBL/GenBank/DDBJ whole genome shotgun (WGS) entry which is preliminary data.</text>
</comment>
<keyword evidence="2" id="KW-1185">Reference proteome</keyword>
<dbReference type="EMBL" id="JBHTON010000014">
    <property type="protein sequence ID" value="MFD1484653.1"/>
    <property type="molecule type" value="Genomic_DNA"/>
</dbReference>
<dbReference type="RefSeq" id="WP_125753750.1">
    <property type="nucleotide sequence ID" value="NZ_JBHTON010000014.1"/>
</dbReference>
<organism evidence="1 2">
    <name type="scientific">Lacticaseibacillus baoqingensis</name>
    <dbReference type="NCBI Taxonomy" id="2486013"/>
    <lineage>
        <taxon>Bacteria</taxon>
        <taxon>Bacillati</taxon>
        <taxon>Bacillota</taxon>
        <taxon>Bacilli</taxon>
        <taxon>Lactobacillales</taxon>
        <taxon>Lactobacillaceae</taxon>
        <taxon>Lacticaseibacillus</taxon>
    </lineage>
</organism>
<proteinExistence type="predicted"/>
<evidence type="ECO:0000313" key="1">
    <source>
        <dbReference type="EMBL" id="MFD1484653.1"/>
    </source>
</evidence>
<accession>A0ABW4E5X2</accession>
<sequence length="84" mass="9494">MRLFDESFTAEATAQKTSEALKLQHAYNVQQAIQMASYHGRNEITLAYVTDEELKELIISGFETDEVGGSKTWIHWEQKATSGN</sequence>
<protein>
    <submittedName>
        <fullName evidence="1">Uncharacterized protein</fullName>
    </submittedName>
</protein>